<gene>
    <name evidence="1" type="ORF">SAMN05216565_101376</name>
</gene>
<dbReference type="OrthoDB" id="877111at2"/>
<name>A0A1H0PN54_9BACI</name>
<dbReference type="EMBL" id="FNJU01000001">
    <property type="protein sequence ID" value="SDP06016.1"/>
    <property type="molecule type" value="Genomic_DNA"/>
</dbReference>
<evidence type="ECO:0000313" key="2">
    <source>
        <dbReference type="Proteomes" id="UP000199159"/>
    </source>
</evidence>
<keyword evidence="2" id="KW-1185">Reference proteome</keyword>
<accession>A0A1H0PN54</accession>
<protein>
    <submittedName>
        <fullName evidence="1">Uncharacterized protein</fullName>
    </submittedName>
</protein>
<dbReference type="AlphaFoldDB" id="A0A1H0PN54"/>
<sequence>MKIEMGESLISSWLRHVRVCQSVQTNWKPSSAWSIQKEDRIKYIMEQSSRYFSDKHNLNIFKNTKSHTQLLKQGEIDVLGIEISNGDIATIYGVDIAFHENGLNYGGSTQTVEKIMKKMIRTAMMLYAYFNVTSGKIIFASPKIHKSQIDLINSCIIDLKGLFQSLSLDFDFILYANESFDSLVLQPVLDVASSVADTSELFMRSIQMYNMFNTNKEESTRTTSTLKSSPKPVLDLEELEEIKVGELVQKTMHNYARENKLSQEKVQFLCDSKYSKRTFDINYPFLIKIKQGIPLDQQGIFNGYNRYWKNPINFNDERYLMCSQWYDKNKTRFIKWMEEISQNR</sequence>
<reference evidence="2" key="1">
    <citation type="submission" date="2016-10" db="EMBL/GenBank/DDBJ databases">
        <authorList>
            <person name="Varghese N."/>
            <person name="Submissions S."/>
        </authorList>
    </citation>
    <scope>NUCLEOTIDE SEQUENCE [LARGE SCALE GENOMIC DNA]</scope>
    <source>
        <strain evidence="2">IBRC-M10078</strain>
    </source>
</reference>
<dbReference type="Proteomes" id="UP000199159">
    <property type="component" value="Unassembled WGS sequence"/>
</dbReference>
<proteinExistence type="predicted"/>
<dbReference type="RefSeq" id="WP_090849420.1">
    <property type="nucleotide sequence ID" value="NZ_FNJU01000001.1"/>
</dbReference>
<evidence type="ECO:0000313" key="1">
    <source>
        <dbReference type="EMBL" id="SDP06016.1"/>
    </source>
</evidence>
<dbReference type="STRING" id="930152.SAMN05216565_101376"/>
<organism evidence="1 2">
    <name type="scientific">Litchfieldia salsa</name>
    <dbReference type="NCBI Taxonomy" id="930152"/>
    <lineage>
        <taxon>Bacteria</taxon>
        <taxon>Bacillati</taxon>
        <taxon>Bacillota</taxon>
        <taxon>Bacilli</taxon>
        <taxon>Bacillales</taxon>
        <taxon>Bacillaceae</taxon>
        <taxon>Litchfieldia</taxon>
    </lineage>
</organism>